<protein>
    <submittedName>
        <fullName evidence="2">Uncharacterized protein</fullName>
    </submittedName>
</protein>
<name>A0A318V723_9GAMM</name>
<evidence type="ECO:0000313" key="2">
    <source>
        <dbReference type="EMBL" id="PYF83407.1"/>
    </source>
</evidence>
<dbReference type="AlphaFoldDB" id="A0A318V723"/>
<evidence type="ECO:0000313" key="3">
    <source>
        <dbReference type="Proteomes" id="UP000247551"/>
    </source>
</evidence>
<comment type="caution">
    <text evidence="2">The sequence shown here is derived from an EMBL/GenBank/DDBJ whole genome shotgun (WGS) entry which is preliminary data.</text>
</comment>
<evidence type="ECO:0000256" key="1">
    <source>
        <dbReference type="SAM" id="Phobius"/>
    </source>
</evidence>
<dbReference type="Proteomes" id="UP000247551">
    <property type="component" value="Unassembled WGS sequence"/>
</dbReference>
<feature type="transmembrane region" description="Helical" evidence="1">
    <location>
        <begin position="83"/>
        <end position="105"/>
    </location>
</feature>
<dbReference type="SUPFAM" id="SSF81901">
    <property type="entry name" value="HCP-like"/>
    <property type="match status" value="1"/>
</dbReference>
<dbReference type="RefSeq" id="WP_110573799.1">
    <property type="nucleotide sequence ID" value="NZ_QKLW01000002.1"/>
</dbReference>
<proteinExistence type="predicted"/>
<gene>
    <name evidence="2" type="ORF">DFP75_102503</name>
</gene>
<dbReference type="EMBL" id="QKLW01000002">
    <property type="protein sequence ID" value="PYF83407.1"/>
    <property type="molecule type" value="Genomic_DNA"/>
</dbReference>
<feature type="transmembrane region" description="Helical" evidence="1">
    <location>
        <begin position="53"/>
        <end position="71"/>
    </location>
</feature>
<sequence length="274" mass="31411">MESESMNALRMLLKSDSYQRASSLPISSEELLRSQQAEKTWSKQNRLAGLRKSLYILLLGILVINLINIVFAPKELYGSVPNYLYYTLVAISYLLNLALCWYVLLKSFKTFQKSRLSLLEQYFKKNNLVFYEKIKLINVDALVNLEKHIEASEKADVDSLFEFSRALLEGNYIKTNYKIAIALASIAADLGHSRSAYIVAQAFNGDLDVNFESKEEYYNYLSFKKDKDSYIFWLEKAKELGSYKAKIELDKMNILSQSGGLSTTDIVKFAIEKN</sequence>
<keyword evidence="1" id="KW-0472">Membrane</keyword>
<keyword evidence="1" id="KW-1133">Transmembrane helix</keyword>
<dbReference type="InterPro" id="IPR011990">
    <property type="entry name" value="TPR-like_helical_dom_sf"/>
</dbReference>
<accession>A0A318V723</accession>
<dbReference type="Gene3D" id="1.25.40.10">
    <property type="entry name" value="Tetratricopeptide repeat domain"/>
    <property type="match status" value="1"/>
</dbReference>
<keyword evidence="1" id="KW-0812">Transmembrane</keyword>
<reference evidence="2 3" key="1">
    <citation type="submission" date="2018-06" db="EMBL/GenBank/DDBJ databases">
        <title>Genomic Encyclopedia of Type Strains, Phase III (KMG-III): the genomes of soil and plant-associated and newly described type strains.</title>
        <authorList>
            <person name="Whitman W."/>
        </authorList>
    </citation>
    <scope>NUCLEOTIDE SEQUENCE [LARGE SCALE GENOMIC DNA]</scope>
    <source>
        <strain evidence="2 3">CECT 7730</strain>
    </source>
</reference>
<organism evidence="2 3">
    <name type="scientific">Marinomonas alcarazii</name>
    <dbReference type="NCBI Taxonomy" id="491949"/>
    <lineage>
        <taxon>Bacteria</taxon>
        <taxon>Pseudomonadati</taxon>
        <taxon>Pseudomonadota</taxon>
        <taxon>Gammaproteobacteria</taxon>
        <taxon>Oceanospirillales</taxon>
        <taxon>Oceanospirillaceae</taxon>
        <taxon>Marinomonas</taxon>
    </lineage>
</organism>
<keyword evidence="3" id="KW-1185">Reference proteome</keyword>